<dbReference type="SUPFAM" id="SSF56322">
    <property type="entry name" value="ADC synthase"/>
    <property type="match status" value="1"/>
</dbReference>
<comment type="cofactor">
    <cofactor evidence="1">
        <name>Mg(2+)</name>
        <dbReference type="ChEBI" id="CHEBI:18420"/>
    </cofactor>
</comment>
<keyword evidence="9" id="KW-0175">Coiled coil</keyword>
<dbReference type="AlphaFoldDB" id="A0A519BQ17"/>
<dbReference type="GO" id="GO:0004049">
    <property type="term" value="F:anthranilate synthase activity"/>
    <property type="evidence" value="ECO:0007669"/>
    <property type="project" value="UniProtKB-EC"/>
</dbReference>
<evidence type="ECO:0000256" key="2">
    <source>
        <dbReference type="ARBA" id="ARBA00011575"/>
    </source>
</evidence>
<evidence type="ECO:0000256" key="3">
    <source>
        <dbReference type="ARBA" id="ARBA00020653"/>
    </source>
</evidence>
<dbReference type="GO" id="GO:0046872">
    <property type="term" value="F:metal ion binding"/>
    <property type="evidence" value="ECO:0007669"/>
    <property type="project" value="UniProtKB-KW"/>
</dbReference>
<dbReference type="PRINTS" id="PR00095">
    <property type="entry name" value="ANTSNTHASEI"/>
</dbReference>
<organism evidence="12 13">
    <name type="scientific">Candidatus Acididesulfobacter diazotrophicus</name>
    <dbReference type="NCBI Taxonomy" id="2597226"/>
    <lineage>
        <taxon>Bacteria</taxon>
        <taxon>Deltaproteobacteria</taxon>
        <taxon>Candidatus Acidulodesulfobacterales</taxon>
        <taxon>Candidatus Acididesulfobacter</taxon>
    </lineage>
</organism>
<comment type="subunit">
    <text evidence="2">Heterotetramer consisting of two non-identical subunits: a beta subunit (TrpG) and a large alpha subunit (TrpE).</text>
</comment>
<dbReference type="Pfam" id="PF00425">
    <property type="entry name" value="Chorismate_bind"/>
    <property type="match status" value="1"/>
</dbReference>
<evidence type="ECO:0000256" key="8">
    <source>
        <dbReference type="ARBA" id="ARBA00047683"/>
    </source>
</evidence>
<dbReference type="Gene3D" id="3.60.120.10">
    <property type="entry name" value="Anthranilate synthase"/>
    <property type="match status" value="1"/>
</dbReference>
<dbReference type="InterPro" id="IPR019999">
    <property type="entry name" value="Anth_synth_I-like"/>
</dbReference>
<dbReference type="InterPro" id="IPR015890">
    <property type="entry name" value="Chorismate_C"/>
</dbReference>
<evidence type="ECO:0000256" key="7">
    <source>
        <dbReference type="ARBA" id="ARBA00025634"/>
    </source>
</evidence>
<protein>
    <recommendedName>
        <fullName evidence="3">Anthranilate synthase component 1</fullName>
    </recommendedName>
</protein>
<comment type="function">
    <text evidence="7">Part of a heterotetrameric complex that catalyzes the two-step biosynthesis of anthranilate, an intermediate in the biosynthesis of L-tryptophan. In the first step, the glutamine-binding beta subunit (TrpG) of anthranilate synthase (AS) provides the glutamine amidotransferase activity which generates ammonia as a substrate that, along with chorismate, is used in the second step, catalyzed by the large alpha subunit of AS (TrpE) to produce anthranilate. In the absence of TrpG, TrpE can synthesize anthranilate directly from chorismate and high concentrations of ammonia.</text>
</comment>
<dbReference type="InterPro" id="IPR006805">
    <property type="entry name" value="Anth_synth_I_N"/>
</dbReference>
<reference evidence="12 13" key="1">
    <citation type="journal article" date="2019" name="ISME J.">
        <title>Insights into ecological role of a new deltaproteobacterial order Candidatus Acidulodesulfobacterales by metagenomics and metatranscriptomics.</title>
        <authorList>
            <person name="Tan S."/>
            <person name="Liu J."/>
            <person name="Fang Y."/>
            <person name="Hedlund B.P."/>
            <person name="Lian Z.H."/>
            <person name="Huang L.Y."/>
            <person name="Li J.T."/>
            <person name="Huang L.N."/>
            <person name="Li W.J."/>
            <person name="Jiang H.C."/>
            <person name="Dong H.L."/>
            <person name="Shu W.S."/>
        </authorList>
    </citation>
    <scope>NUCLEOTIDE SEQUENCE [LARGE SCALE GENOMIC DNA]</scope>
    <source>
        <strain evidence="12">AP1</strain>
    </source>
</reference>
<comment type="caution">
    <text evidence="12">The sequence shown here is derived from an EMBL/GenBank/DDBJ whole genome shotgun (WGS) entry which is preliminary data.</text>
</comment>
<dbReference type="PANTHER" id="PTHR11236:SF48">
    <property type="entry name" value="ISOCHORISMATE SYNTHASE MENF"/>
    <property type="match status" value="1"/>
</dbReference>
<feature type="coiled-coil region" evidence="9">
    <location>
        <begin position="183"/>
        <end position="210"/>
    </location>
</feature>
<feature type="domain" description="Chorismate-utilising enzyme C-terminal" evidence="10">
    <location>
        <begin position="245"/>
        <end position="502"/>
    </location>
</feature>
<proteinExistence type="predicted"/>
<comment type="catalytic activity">
    <reaction evidence="8">
        <text>chorismate + L-glutamine = anthranilate + pyruvate + L-glutamate + H(+)</text>
        <dbReference type="Rhea" id="RHEA:21732"/>
        <dbReference type="ChEBI" id="CHEBI:15361"/>
        <dbReference type="ChEBI" id="CHEBI:15378"/>
        <dbReference type="ChEBI" id="CHEBI:16567"/>
        <dbReference type="ChEBI" id="CHEBI:29748"/>
        <dbReference type="ChEBI" id="CHEBI:29985"/>
        <dbReference type="ChEBI" id="CHEBI:58359"/>
        <dbReference type="EC" id="4.1.3.27"/>
    </reaction>
</comment>
<evidence type="ECO:0000256" key="6">
    <source>
        <dbReference type="ARBA" id="ARBA00023239"/>
    </source>
</evidence>
<dbReference type="PANTHER" id="PTHR11236">
    <property type="entry name" value="AMINOBENZOATE/ANTHRANILATE SYNTHASE"/>
    <property type="match status" value="1"/>
</dbReference>
<dbReference type="Pfam" id="PF04715">
    <property type="entry name" value="Anth_synt_I_N"/>
    <property type="match status" value="1"/>
</dbReference>
<accession>A0A519BQ17</accession>
<evidence type="ECO:0000313" key="12">
    <source>
        <dbReference type="EMBL" id="RZD19360.1"/>
    </source>
</evidence>
<keyword evidence="4" id="KW-0479">Metal-binding</keyword>
<evidence type="ECO:0000259" key="11">
    <source>
        <dbReference type="Pfam" id="PF04715"/>
    </source>
</evidence>
<keyword evidence="5" id="KW-0460">Magnesium</keyword>
<evidence type="ECO:0000256" key="1">
    <source>
        <dbReference type="ARBA" id="ARBA00001946"/>
    </source>
</evidence>
<feature type="domain" description="Anthranilate synthase component I N-terminal" evidence="11">
    <location>
        <begin position="28"/>
        <end position="175"/>
    </location>
</feature>
<dbReference type="GO" id="GO:0000162">
    <property type="term" value="P:L-tryptophan biosynthetic process"/>
    <property type="evidence" value="ECO:0007669"/>
    <property type="project" value="TreeGrafter"/>
</dbReference>
<evidence type="ECO:0000259" key="10">
    <source>
        <dbReference type="Pfam" id="PF00425"/>
    </source>
</evidence>
<dbReference type="InterPro" id="IPR005801">
    <property type="entry name" value="ADC_synthase"/>
</dbReference>
<dbReference type="EMBL" id="SGBB01000001">
    <property type="protein sequence ID" value="RZD19360.1"/>
    <property type="molecule type" value="Genomic_DNA"/>
</dbReference>
<sequence>MSIINKKNIKDIALSYNVIPIIKEISGDMETPISIFSAFSNESSAFFFESAEGVGKWGRYSFICLNPHFTVSLLDKKITLNKFEKKSIISSDYYNLDEISKDVFSFLKDLISKYKIYNKDLPENFTAGLFGYLGYEICSLIEKLPPIKKDITKVPDLFFMLPKNIIIYDSLLQKILIVVLLINDDLSEEIKLLEDKFDNAINDIDNLISLIKKNRNKNYANLPEKLCDKNPESQNIEIVDEVDFNSYKEKVLKAKDYICKGDIFQIQISRRKKILNSPDPFCFYRALRLVNPSPYMFYLKINDFVIAGSSPENLVKLSDNIVETRPIAGTIIRGSNPAEDEILASKLLNDPKERAEHVMLVDLGRNDIGRVSKIGTVKVDKLMYIEKYSHVQHIVTNIVSELEDKFDAFDLIRAVFPAGTLTGAPKVRAMELINELEDSKRGVYGGGVGYFGFLNNAKCDKMEFCITIRTALFNKSACYIQAAGGLVFDSTPENEFAETENKLKHLIAAFNMANTLDDNILK</sequence>
<evidence type="ECO:0000256" key="5">
    <source>
        <dbReference type="ARBA" id="ARBA00022842"/>
    </source>
</evidence>
<gene>
    <name evidence="12" type="ORF">EVG15_00285</name>
</gene>
<evidence type="ECO:0000256" key="9">
    <source>
        <dbReference type="SAM" id="Coils"/>
    </source>
</evidence>
<keyword evidence="6" id="KW-0456">Lyase</keyword>
<name>A0A519BQ17_9DELT</name>
<dbReference type="Proteomes" id="UP000319296">
    <property type="component" value="Unassembled WGS sequence"/>
</dbReference>
<evidence type="ECO:0000256" key="4">
    <source>
        <dbReference type="ARBA" id="ARBA00022723"/>
    </source>
</evidence>
<evidence type="ECO:0000313" key="13">
    <source>
        <dbReference type="Proteomes" id="UP000319296"/>
    </source>
</evidence>